<keyword evidence="4" id="KW-1185">Reference proteome</keyword>
<dbReference type="PANTHER" id="PTHR37313:SF1">
    <property type="entry name" value="UPF0749 PROTEIN RV1823"/>
    <property type="match status" value="1"/>
</dbReference>
<dbReference type="RefSeq" id="WP_179500790.1">
    <property type="nucleotide sequence ID" value="NZ_JACCAA010000001.1"/>
</dbReference>
<dbReference type="Proteomes" id="UP000540656">
    <property type="component" value="Unassembled WGS sequence"/>
</dbReference>
<comment type="caution">
    <text evidence="3">The sequence shown here is derived from an EMBL/GenBank/DDBJ whole genome shotgun (WGS) entry which is preliminary data.</text>
</comment>
<dbReference type="PANTHER" id="PTHR37313">
    <property type="entry name" value="UPF0749 PROTEIN RV1825"/>
    <property type="match status" value="1"/>
</dbReference>
<protein>
    <submittedName>
        <fullName evidence="3">Uncharacterized protein YlxW (UPF0749 family)</fullName>
    </submittedName>
</protein>
<proteinExistence type="inferred from homology"/>
<sequence>MPDRPRLPEHVTLPLLTLVTAQSLDGDYQHVADRKRASGEAVSEPRTLRNAAIIVGIFGLMTAIAFVQTERNAAASEAGREQLIASISQERTALEKRQARIGDLREETLSLSDDVRRVAEAESSAKTNLLGIRGVSGFAPVTGPGVRVKVDDAPDGSANGQVRDEDLALVVDGLWAAGAEAISINGHRLTPLTGIRNVGVAVHIKAQPLKPPYLIEAIGDPDTLQSLYVESSPGTQFMSVANQFGFRLDMDNARTLNLSGSTSPRLRSAQVHQKKKSEKDMEVRP</sequence>
<dbReference type="AlphaFoldDB" id="A0A7Y9RVR3"/>
<name>A0A7Y9RVR3_9ACTN</name>
<accession>A0A7Y9RVR3</accession>
<feature type="region of interest" description="Disordered" evidence="2">
    <location>
        <begin position="257"/>
        <end position="285"/>
    </location>
</feature>
<evidence type="ECO:0000256" key="2">
    <source>
        <dbReference type="SAM" id="MobiDB-lite"/>
    </source>
</evidence>
<dbReference type="EMBL" id="JACCAA010000001">
    <property type="protein sequence ID" value="NYG57531.1"/>
    <property type="molecule type" value="Genomic_DNA"/>
</dbReference>
<dbReference type="GO" id="GO:0005886">
    <property type="term" value="C:plasma membrane"/>
    <property type="evidence" value="ECO:0007669"/>
    <property type="project" value="TreeGrafter"/>
</dbReference>
<comment type="similarity">
    <text evidence="1">Belongs to the UPF0749 family.</text>
</comment>
<organism evidence="3 4">
    <name type="scientific">Nocardioides daedukensis</name>
    <dbReference type="NCBI Taxonomy" id="634462"/>
    <lineage>
        <taxon>Bacteria</taxon>
        <taxon>Bacillati</taxon>
        <taxon>Actinomycetota</taxon>
        <taxon>Actinomycetes</taxon>
        <taxon>Propionibacteriales</taxon>
        <taxon>Nocardioidaceae</taxon>
        <taxon>Nocardioides</taxon>
    </lineage>
</organism>
<dbReference type="InterPro" id="IPR010273">
    <property type="entry name" value="DUF881"/>
</dbReference>
<dbReference type="Gene3D" id="3.30.70.1880">
    <property type="entry name" value="Protein of unknown function DUF881"/>
    <property type="match status" value="1"/>
</dbReference>
<reference evidence="3 4" key="1">
    <citation type="submission" date="2020-07" db="EMBL/GenBank/DDBJ databases">
        <title>Sequencing the genomes of 1000 actinobacteria strains.</title>
        <authorList>
            <person name="Klenk H.-P."/>
        </authorList>
    </citation>
    <scope>NUCLEOTIDE SEQUENCE [LARGE SCALE GENOMIC DNA]</scope>
    <source>
        <strain evidence="3 4">DSM 23819</strain>
    </source>
</reference>
<gene>
    <name evidence="3" type="ORF">BJ980_000454</name>
</gene>
<dbReference type="Pfam" id="PF05949">
    <property type="entry name" value="DUF881"/>
    <property type="match status" value="1"/>
</dbReference>
<evidence type="ECO:0000313" key="3">
    <source>
        <dbReference type="EMBL" id="NYG57531.1"/>
    </source>
</evidence>
<evidence type="ECO:0000313" key="4">
    <source>
        <dbReference type="Proteomes" id="UP000540656"/>
    </source>
</evidence>
<evidence type="ECO:0000256" key="1">
    <source>
        <dbReference type="ARBA" id="ARBA00009108"/>
    </source>
</evidence>